<keyword evidence="3" id="KW-1185">Reference proteome</keyword>
<dbReference type="Proteomes" id="UP000030364">
    <property type="component" value="Unassembled WGS sequence"/>
</dbReference>
<reference evidence="2 3" key="1">
    <citation type="journal article" date="2015" name="Genome Announc.">
        <title>Draft Genome Sequence of the Thermophile Thermus filiformis ATCC 43280, Producer of Carotenoid-(Di)glucoside-Branched Fatty Acid (Di)esters and Source of Hyperthermostable Enzymes of Biotechnological Interest.</title>
        <authorList>
            <person name="Mandelli F."/>
            <person name="Oliveira Ramires B."/>
            <person name="Couger M.B."/>
            <person name="Paixao D.A."/>
            <person name="Camilo C.M."/>
            <person name="Polikarpov I."/>
            <person name="Prade R."/>
            <person name="Riano-Pachon D.M."/>
            <person name="Squina F.M."/>
        </authorList>
    </citation>
    <scope>NUCLEOTIDE SEQUENCE [LARGE SCALE GENOMIC DNA]</scope>
    <source>
        <strain evidence="2 3">ATCC 43280</strain>
    </source>
</reference>
<evidence type="ECO:0000256" key="1">
    <source>
        <dbReference type="SAM" id="SignalP"/>
    </source>
</evidence>
<dbReference type="RefSeq" id="WP_038060383.1">
    <property type="nucleotide sequence ID" value="NZ_JPSL02000032.1"/>
</dbReference>
<evidence type="ECO:0000313" key="3">
    <source>
        <dbReference type="Proteomes" id="UP000030364"/>
    </source>
</evidence>
<dbReference type="AlphaFoldDB" id="A0A0A2WWA7"/>
<accession>A0A0A2WWA7</accession>
<keyword evidence="1" id="KW-0732">Signal</keyword>
<organism evidence="2 3">
    <name type="scientific">Thermus filiformis</name>
    <dbReference type="NCBI Taxonomy" id="276"/>
    <lineage>
        <taxon>Bacteria</taxon>
        <taxon>Thermotogati</taxon>
        <taxon>Deinococcota</taxon>
        <taxon>Deinococci</taxon>
        <taxon>Thermales</taxon>
        <taxon>Thermaceae</taxon>
        <taxon>Thermus</taxon>
    </lineage>
</organism>
<sequence length="202" mass="21103">MLRKGLGLLVVLGLASLGLAQTTDNHNVTVTIPSILTLSLDATDFIFDFSDTTATGTVTVGGTPYDRAGLASYDNFLDNASSAQDFAPTSVAGTGGNDYGTLIVRSNRATWYVKLSVSGPLPAPLDNGRVKVYAEKVLGKGGSWTSVPTPVTGVTTLISSSTGGQGKSVYKVYYLLTLDPGDDITGTYSHQITVNYTLTPNP</sequence>
<dbReference type="OrthoDB" id="31926at2"/>
<evidence type="ECO:0000313" key="2">
    <source>
        <dbReference type="EMBL" id="KGQ23067.2"/>
    </source>
</evidence>
<feature type="signal peptide" evidence="1">
    <location>
        <begin position="1"/>
        <end position="20"/>
    </location>
</feature>
<gene>
    <name evidence="2" type="ORF">THFILI_00635</name>
</gene>
<dbReference type="EMBL" id="JPSL02000032">
    <property type="protein sequence ID" value="KGQ23067.2"/>
    <property type="molecule type" value="Genomic_DNA"/>
</dbReference>
<comment type="caution">
    <text evidence="2">The sequence shown here is derived from an EMBL/GenBank/DDBJ whole genome shotgun (WGS) entry which is preliminary data.</text>
</comment>
<proteinExistence type="predicted"/>
<dbReference type="STRING" id="276.THFILI_00635"/>
<name>A0A0A2WWA7_THEFI</name>
<feature type="chain" id="PRO_5001996825" evidence="1">
    <location>
        <begin position="21"/>
        <end position="202"/>
    </location>
</feature>
<protein>
    <submittedName>
        <fullName evidence="2">Uncharacterized protein</fullName>
    </submittedName>
</protein>